<accession>A0AAE9G9L2</accession>
<dbReference type="Proteomes" id="UP000832072">
    <property type="component" value="Segment"/>
</dbReference>
<keyword evidence="2" id="KW-1185">Reference proteome</keyword>
<evidence type="ECO:0000313" key="2">
    <source>
        <dbReference type="Proteomes" id="UP000832072"/>
    </source>
</evidence>
<protein>
    <submittedName>
        <fullName evidence="1">Uncharacterized protein</fullName>
    </submittedName>
</protein>
<dbReference type="EMBL" id="OM638103">
    <property type="protein sequence ID" value="UNY47064.1"/>
    <property type="molecule type" value="Genomic_DNA"/>
</dbReference>
<sequence length="113" mass="13625">MKLTMMMFIDQVDYMRKKDDLFDFLIRQTDEAHLKFIFGERAERMETLSLYELLIINVNKIRYGDTDVVWTKKYGLMEKASANLTEHLWKDEFAVHDLVFSEDIKKLYMEQIS</sequence>
<evidence type="ECO:0000313" key="1">
    <source>
        <dbReference type="EMBL" id="UNY47064.1"/>
    </source>
</evidence>
<gene>
    <name evidence="1" type="ORF">EHEKIMEA_00182</name>
</gene>
<organism evidence="1 2">
    <name type="scientific">Cronobacter phage LPCS28</name>
    <dbReference type="NCBI Taxonomy" id="2924885"/>
    <lineage>
        <taxon>Viruses</taxon>
        <taxon>Duplodnaviria</taxon>
        <taxon>Heunggongvirae</taxon>
        <taxon>Uroviricota</taxon>
        <taxon>Caudoviricetes</taxon>
        <taxon>Pantevenvirales</taxon>
        <taxon>Straboviridae</taxon>
        <taxon>Nanhuvirus</taxon>
        <taxon>Nanhuvirus LPCS28</taxon>
    </lineage>
</organism>
<name>A0AAE9G9L2_9CAUD</name>
<proteinExistence type="predicted"/>
<reference evidence="1 2" key="1">
    <citation type="submission" date="2022-02" db="EMBL/GenBank/DDBJ databases">
        <authorList>
            <person name="Tian F."/>
            <person name="Li J."/>
            <person name="Li F."/>
            <person name="Tong Y."/>
        </authorList>
    </citation>
    <scope>NUCLEOTIDE SEQUENCE [LARGE SCALE GENOMIC DNA]</scope>
</reference>